<dbReference type="InterPro" id="IPR036249">
    <property type="entry name" value="Thioredoxin-like_sf"/>
</dbReference>
<dbReference type="Proteomes" id="UP000466104">
    <property type="component" value="Unassembled WGS sequence"/>
</dbReference>
<gene>
    <name evidence="2" type="ORF">FYJ43_02870</name>
</gene>
<reference evidence="2 3" key="1">
    <citation type="submission" date="2019-08" db="EMBL/GenBank/DDBJ databases">
        <title>In-depth cultivation of the pig gut microbiome towards novel bacterial diversity and tailored functional studies.</title>
        <authorList>
            <person name="Wylensek D."/>
            <person name="Hitch T.C.A."/>
            <person name="Clavel T."/>
        </authorList>
    </citation>
    <scope>NUCLEOTIDE SEQUENCE [LARGE SCALE GENOMIC DNA]</scope>
    <source>
        <strain evidence="2 3">WCA-380-WT-3A</strain>
    </source>
</reference>
<evidence type="ECO:0000313" key="3">
    <source>
        <dbReference type="Proteomes" id="UP000466104"/>
    </source>
</evidence>
<organism evidence="2 3">
    <name type="scientific">Cutibacterium porci</name>
    <dbReference type="NCBI Taxonomy" id="2605781"/>
    <lineage>
        <taxon>Bacteria</taxon>
        <taxon>Bacillati</taxon>
        <taxon>Actinomycetota</taxon>
        <taxon>Actinomycetes</taxon>
        <taxon>Propionibacteriales</taxon>
        <taxon>Propionibacteriaceae</taxon>
        <taxon>Cutibacterium</taxon>
    </lineage>
</organism>
<dbReference type="Gene3D" id="3.40.30.10">
    <property type="entry name" value="Glutaredoxin"/>
    <property type="match status" value="1"/>
</dbReference>
<evidence type="ECO:0000256" key="1">
    <source>
        <dbReference type="SAM" id="MobiDB-lite"/>
    </source>
</evidence>
<proteinExistence type="predicted"/>
<dbReference type="InterPro" id="IPR008554">
    <property type="entry name" value="Glutaredoxin-like"/>
</dbReference>
<dbReference type="RefSeq" id="WP_154561718.1">
    <property type="nucleotide sequence ID" value="NZ_VUMG01000001.1"/>
</dbReference>
<keyword evidence="3" id="KW-1185">Reference proteome</keyword>
<dbReference type="Pfam" id="PF05768">
    <property type="entry name" value="Glrx-like"/>
    <property type="match status" value="1"/>
</dbReference>
<accession>A0A7K0J4Z1</accession>
<feature type="region of interest" description="Disordered" evidence="1">
    <location>
        <begin position="1"/>
        <end position="22"/>
    </location>
</feature>
<protein>
    <submittedName>
        <fullName evidence="2">Glutaredoxin family protein</fullName>
    </submittedName>
</protein>
<comment type="caution">
    <text evidence="2">The sequence shown here is derived from an EMBL/GenBank/DDBJ whole genome shotgun (WGS) entry which is preliminary data.</text>
</comment>
<sequence>MWRHRHGATAPRSGESRPLDPPVEGRVVIITRQGCHLCDEAVSLVARMRRERRDLVPEPTIVDVDATEALRSRWGDHVPVTFVDGTLIAYWTLDADTFWSALNDGPSLPAVLP</sequence>
<dbReference type="AlphaFoldDB" id="A0A7K0J4Z1"/>
<name>A0A7K0J4Z1_9ACTN</name>
<evidence type="ECO:0000313" key="2">
    <source>
        <dbReference type="EMBL" id="MSS45011.1"/>
    </source>
</evidence>
<dbReference type="EMBL" id="VUMG01000001">
    <property type="protein sequence ID" value="MSS45011.1"/>
    <property type="molecule type" value="Genomic_DNA"/>
</dbReference>
<dbReference type="SUPFAM" id="SSF52833">
    <property type="entry name" value="Thioredoxin-like"/>
    <property type="match status" value="1"/>
</dbReference>